<feature type="compositionally biased region" description="Pro residues" evidence="1">
    <location>
        <begin position="24"/>
        <end position="35"/>
    </location>
</feature>
<evidence type="ECO:0000256" key="1">
    <source>
        <dbReference type="SAM" id="MobiDB-lite"/>
    </source>
</evidence>
<evidence type="ECO:0000313" key="2">
    <source>
        <dbReference type="EMBL" id="KAJ7715981.1"/>
    </source>
</evidence>
<gene>
    <name evidence="2" type="ORF">B0H16DRAFT_1339399</name>
</gene>
<feature type="compositionally biased region" description="Pro residues" evidence="1">
    <location>
        <begin position="1"/>
        <end position="10"/>
    </location>
</feature>
<dbReference type="AlphaFoldDB" id="A0AAD7MG23"/>
<sequence>MPRGPPPPPSASALTALPQLSSAPLPPNPPPPPSVPIVLPQNAPTWLVSAVEDLTRMDLGCHYSLVVAALIPLESAAKYGKDDDGRLPAAQKGPTARPKVLAAWIRAGRGTKSKSQPTVDSLDTFVKEWNGWWDSMQPEWRERNRQGRWRIDPPYRKEWDWGVLETYGVNGILSVVAGIDFWGVAVLSEDDEDQTARWDNAVQDVVWVLEGLESTFKK</sequence>
<reference evidence="2" key="1">
    <citation type="submission" date="2023-03" db="EMBL/GenBank/DDBJ databases">
        <title>Massive genome expansion in bonnet fungi (Mycena s.s.) driven by repeated elements and novel gene families across ecological guilds.</title>
        <authorList>
            <consortium name="Lawrence Berkeley National Laboratory"/>
            <person name="Harder C.B."/>
            <person name="Miyauchi S."/>
            <person name="Viragh M."/>
            <person name="Kuo A."/>
            <person name="Thoen E."/>
            <person name="Andreopoulos B."/>
            <person name="Lu D."/>
            <person name="Skrede I."/>
            <person name="Drula E."/>
            <person name="Henrissat B."/>
            <person name="Morin E."/>
            <person name="Kohler A."/>
            <person name="Barry K."/>
            <person name="LaButti K."/>
            <person name="Morin E."/>
            <person name="Salamov A."/>
            <person name="Lipzen A."/>
            <person name="Mereny Z."/>
            <person name="Hegedus B."/>
            <person name="Baldrian P."/>
            <person name="Stursova M."/>
            <person name="Weitz H."/>
            <person name="Taylor A."/>
            <person name="Grigoriev I.V."/>
            <person name="Nagy L.G."/>
            <person name="Martin F."/>
            <person name="Kauserud H."/>
        </authorList>
    </citation>
    <scope>NUCLEOTIDE SEQUENCE</scope>
    <source>
        <strain evidence="2">CBHHK182m</strain>
    </source>
</reference>
<keyword evidence="3" id="KW-1185">Reference proteome</keyword>
<protein>
    <submittedName>
        <fullName evidence="2">Uncharacterized protein</fullName>
    </submittedName>
</protein>
<feature type="region of interest" description="Disordered" evidence="1">
    <location>
        <begin position="1"/>
        <end position="36"/>
    </location>
</feature>
<comment type="caution">
    <text evidence="2">The sequence shown here is derived from an EMBL/GenBank/DDBJ whole genome shotgun (WGS) entry which is preliminary data.</text>
</comment>
<name>A0AAD7MG23_9AGAR</name>
<feature type="compositionally biased region" description="Low complexity" evidence="1">
    <location>
        <begin position="11"/>
        <end position="23"/>
    </location>
</feature>
<accession>A0AAD7MG23</accession>
<organism evidence="2 3">
    <name type="scientific">Mycena metata</name>
    <dbReference type="NCBI Taxonomy" id="1033252"/>
    <lineage>
        <taxon>Eukaryota</taxon>
        <taxon>Fungi</taxon>
        <taxon>Dikarya</taxon>
        <taxon>Basidiomycota</taxon>
        <taxon>Agaricomycotina</taxon>
        <taxon>Agaricomycetes</taxon>
        <taxon>Agaricomycetidae</taxon>
        <taxon>Agaricales</taxon>
        <taxon>Marasmiineae</taxon>
        <taxon>Mycenaceae</taxon>
        <taxon>Mycena</taxon>
    </lineage>
</organism>
<evidence type="ECO:0000313" key="3">
    <source>
        <dbReference type="Proteomes" id="UP001215598"/>
    </source>
</evidence>
<dbReference type="EMBL" id="JARKIB010000299">
    <property type="protein sequence ID" value="KAJ7715981.1"/>
    <property type="molecule type" value="Genomic_DNA"/>
</dbReference>
<dbReference type="Proteomes" id="UP001215598">
    <property type="component" value="Unassembled WGS sequence"/>
</dbReference>
<proteinExistence type="predicted"/>